<dbReference type="Proteomes" id="UP001501218">
    <property type="component" value="Unassembled WGS sequence"/>
</dbReference>
<sequence length="72" mass="7825">MDTPIYTELRKTLIDPEDKDWGQSAPPEFAAALDEQGPSAQSESPAPTRPSATSTETGKGKRSRARSHRAQD</sequence>
<accession>A0ABP5TA19</accession>
<feature type="compositionally biased region" description="Basic and acidic residues" evidence="1">
    <location>
        <begin position="8"/>
        <end position="21"/>
    </location>
</feature>
<proteinExistence type="predicted"/>
<feature type="region of interest" description="Disordered" evidence="1">
    <location>
        <begin position="1"/>
        <end position="72"/>
    </location>
</feature>
<dbReference type="EMBL" id="BAAARA010000008">
    <property type="protein sequence ID" value="GAA2347083.1"/>
    <property type="molecule type" value="Genomic_DNA"/>
</dbReference>
<feature type="compositionally biased region" description="Basic residues" evidence="1">
    <location>
        <begin position="60"/>
        <end position="72"/>
    </location>
</feature>
<evidence type="ECO:0000313" key="2">
    <source>
        <dbReference type="EMBL" id="GAA2347083.1"/>
    </source>
</evidence>
<evidence type="ECO:0000256" key="1">
    <source>
        <dbReference type="SAM" id="MobiDB-lite"/>
    </source>
</evidence>
<feature type="compositionally biased region" description="Polar residues" evidence="1">
    <location>
        <begin position="38"/>
        <end position="57"/>
    </location>
</feature>
<organism evidence="2 3">
    <name type="scientific">Saccharopolyspora halophila</name>
    <dbReference type="NCBI Taxonomy" id="405551"/>
    <lineage>
        <taxon>Bacteria</taxon>
        <taxon>Bacillati</taxon>
        <taxon>Actinomycetota</taxon>
        <taxon>Actinomycetes</taxon>
        <taxon>Pseudonocardiales</taxon>
        <taxon>Pseudonocardiaceae</taxon>
        <taxon>Saccharopolyspora</taxon>
    </lineage>
</organism>
<dbReference type="RefSeq" id="WP_344130603.1">
    <property type="nucleotide sequence ID" value="NZ_BAAARA010000008.1"/>
</dbReference>
<reference evidence="3" key="1">
    <citation type="journal article" date="2019" name="Int. J. Syst. Evol. Microbiol.">
        <title>The Global Catalogue of Microorganisms (GCM) 10K type strain sequencing project: providing services to taxonomists for standard genome sequencing and annotation.</title>
        <authorList>
            <consortium name="The Broad Institute Genomics Platform"/>
            <consortium name="The Broad Institute Genome Sequencing Center for Infectious Disease"/>
            <person name="Wu L."/>
            <person name="Ma J."/>
        </authorList>
    </citation>
    <scope>NUCLEOTIDE SEQUENCE [LARGE SCALE GENOMIC DNA]</scope>
    <source>
        <strain evidence="3">JCM 16221</strain>
    </source>
</reference>
<name>A0ABP5TA19_9PSEU</name>
<gene>
    <name evidence="2" type="ORF">GCM10009854_25070</name>
</gene>
<keyword evidence="3" id="KW-1185">Reference proteome</keyword>
<comment type="caution">
    <text evidence="2">The sequence shown here is derived from an EMBL/GenBank/DDBJ whole genome shotgun (WGS) entry which is preliminary data.</text>
</comment>
<protein>
    <submittedName>
        <fullName evidence="2">Uncharacterized protein</fullName>
    </submittedName>
</protein>
<evidence type="ECO:0000313" key="3">
    <source>
        <dbReference type="Proteomes" id="UP001501218"/>
    </source>
</evidence>